<dbReference type="Gene3D" id="2.60.120.10">
    <property type="entry name" value="Jelly Rolls"/>
    <property type="match status" value="2"/>
</dbReference>
<dbReference type="EMBL" id="JAAAJB010000443">
    <property type="protein sequence ID" value="KAG0255745.1"/>
    <property type="molecule type" value="Genomic_DNA"/>
</dbReference>
<dbReference type="InterPro" id="IPR041667">
    <property type="entry name" value="Cupin_8"/>
</dbReference>
<dbReference type="InterPro" id="IPR003347">
    <property type="entry name" value="JmjC_dom"/>
</dbReference>
<dbReference type="Proteomes" id="UP000807716">
    <property type="component" value="Unassembled WGS sequence"/>
</dbReference>
<feature type="region of interest" description="Disordered" evidence="1">
    <location>
        <begin position="421"/>
        <end position="440"/>
    </location>
</feature>
<feature type="compositionally biased region" description="Low complexity" evidence="1">
    <location>
        <begin position="319"/>
        <end position="340"/>
    </location>
</feature>
<reference evidence="3" key="1">
    <citation type="journal article" date="2020" name="Fungal Divers.">
        <title>Resolving the Mortierellaceae phylogeny through synthesis of multi-gene phylogenetics and phylogenomics.</title>
        <authorList>
            <person name="Vandepol N."/>
            <person name="Liber J."/>
            <person name="Desiro A."/>
            <person name="Na H."/>
            <person name="Kennedy M."/>
            <person name="Barry K."/>
            <person name="Grigoriev I.V."/>
            <person name="Miller A.N."/>
            <person name="O'Donnell K."/>
            <person name="Stajich J.E."/>
            <person name="Bonito G."/>
        </authorList>
    </citation>
    <scope>NUCLEOTIDE SEQUENCE</scope>
    <source>
        <strain evidence="3">BC1065</strain>
    </source>
</reference>
<dbReference type="PANTHER" id="PTHR12461">
    <property type="entry name" value="HYPOXIA-INDUCIBLE FACTOR 1 ALPHA INHIBITOR-RELATED"/>
    <property type="match status" value="1"/>
</dbReference>
<organism evidence="3 4">
    <name type="scientific">Actinomortierella ambigua</name>
    <dbReference type="NCBI Taxonomy" id="1343610"/>
    <lineage>
        <taxon>Eukaryota</taxon>
        <taxon>Fungi</taxon>
        <taxon>Fungi incertae sedis</taxon>
        <taxon>Mucoromycota</taxon>
        <taxon>Mortierellomycotina</taxon>
        <taxon>Mortierellomycetes</taxon>
        <taxon>Mortierellales</taxon>
        <taxon>Mortierellaceae</taxon>
        <taxon>Actinomortierella</taxon>
    </lineage>
</organism>
<feature type="compositionally biased region" description="Polar residues" evidence="1">
    <location>
        <begin position="73"/>
        <end position="82"/>
    </location>
</feature>
<comment type="caution">
    <text evidence="3">The sequence shown here is derived from an EMBL/GenBank/DDBJ whole genome shotgun (WGS) entry which is preliminary data.</text>
</comment>
<feature type="region of interest" description="Disordered" evidence="1">
    <location>
        <begin position="313"/>
        <end position="340"/>
    </location>
</feature>
<dbReference type="SMART" id="SM00558">
    <property type="entry name" value="JmjC"/>
    <property type="match status" value="1"/>
</dbReference>
<accession>A0A9P6Q055</accession>
<dbReference type="OrthoDB" id="415358at2759"/>
<feature type="region of interest" description="Disordered" evidence="1">
    <location>
        <begin position="54"/>
        <end position="82"/>
    </location>
</feature>
<feature type="compositionally biased region" description="Acidic residues" evidence="1">
    <location>
        <begin position="58"/>
        <end position="68"/>
    </location>
</feature>
<evidence type="ECO:0000313" key="3">
    <source>
        <dbReference type="EMBL" id="KAG0255745.1"/>
    </source>
</evidence>
<proteinExistence type="predicted"/>
<gene>
    <name evidence="3" type="ORF">DFQ27_006085</name>
</gene>
<sequence>MDKASVEKAIISLIKETQELNPASIDRIPVPTALEFHRYVAANRPVVIQLPTKHNLYGDEDDDDDDKDDINSRSKNVKQQRQQWQWSAFDKWDNAYLASKLGDKAITVACTPDGWADAVKDGEFFVMPYERKMTFSDFLKGMNVDGPIVAGDESGSSSTTSTTTPARARARAGTEAEKEVQYIQLQNGNLTTEYEELMQDVPEEVEFASEALGRVPDAVNFWYGDSRSTTSLHKDHYENIYAVITGKKIFTLIPPTEQFCLHEKKYTAATYVENNDNTPEHLSTTSSSLKLQPLDPVTRTKWIELNPAHYLGHHGEQGPRQQASSASTTTTAPPRTPSAADRTRFLDKYPRFKHCRPFRVVLNPGELLYLPAMWYHQVEQVGDLKEDKCIAVNWWYDMDYAGDRFAQAGFMTRMLRLLDNDGAEEEEEEEEFSFSDSDSS</sequence>
<evidence type="ECO:0000256" key="1">
    <source>
        <dbReference type="SAM" id="MobiDB-lite"/>
    </source>
</evidence>
<evidence type="ECO:0000259" key="2">
    <source>
        <dbReference type="PROSITE" id="PS51184"/>
    </source>
</evidence>
<dbReference type="PANTHER" id="PTHR12461:SF99">
    <property type="entry name" value="BIFUNCTIONAL PEPTIDASE AND (3S)-LYSYL HYDROXYLASE JMJD7"/>
    <property type="match status" value="1"/>
</dbReference>
<feature type="domain" description="JmjC" evidence="2">
    <location>
        <begin position="190"/>
        <end position="413"/>
    </location>
</feature>
<name>A0A9P6Q055_9FUNG</name>
<protein>
    <recommendedName>
        <fullName evidence="2">JmjC domain-containing protein</fullName>
    </recommendedName>
</protein>
<dbReference type="Pfam" id="PF13621">
    <property type="entry name" value="Cupin_8"/>
    <property type="match status" value="1"/>
</dbReference>
<dbReference type="PROSITE" id="PS51184">
    <property type="entry name" value="JMJC"/>
    <property type="match status" value="1"/>
</dbReference>
<dbReference type="InterPro" id="IPR014710">
    <property type="entry name" value="RmlC-like_jellyroll"/>
</dbReference>
<dbReference type="AlphaFoldDB" id="A0A9P6Q055"/>
<dbReference type="SUPFAM" id="SSF51197">
    <property type="entry name" value="Clavaminate synthase-like"/>
    <property type="match status" value="1"/>
</dbReference>
<evidence type="ECO:0000313" key="4">
    <source>
        <dbReference type="Proteomes" id="UP000807716"/>
    </source>
</evidence>
<keyword evidence="4" id="KW-1185">Reference proteome</keyword>